<dbReference type="InterPro" id="IPR003646">
    <property type="entry name" value="SH3-like_bac-type"/>
</dbReference>
<dbReference type="SMART" id="SM00287">
    <property type="entry name" value="SH3b"/>
    <property type="match status" value="4"/>
</dbReference>
<evidence type="ECO:0000259" key="1">
    <source>
        <dbReference type="PROSITE" id="PS51781"/>
    </source>
</evidence>
<protein>
    <submittedName>
        <fullName evidence="2">Mannosyl-glycoprotein endo-beta-N-acetylglucosamidase</fullName>
    </submittedName>
</protein>
<evidence type="ECO:0000313" key="2">
    <source>
        <dbReference type="EMBL" id="RWR04544.1"/>
    </source>
</evidence>
<gene>
    <name evidence="2" type="ORF">D4N35_016870</name>
</gene>
<dbReference type="Gene3D" id="2.30.30.40">
    <property type="entry name" value="SH3 Domains"/>
    <property type="match status" value="4"/>
</dbReference>
<dbReference type="InterPro" id="IPR052354">
    <property type="entry name" value="Cell_Wall_Dynamics_Protein"/>
</dbReference>
<feature type="domain" description="SH3b" evidence="1">
    <location>
        <begin position="268"/>
        <end position="344"/>
    </location>
</feature>
<accession>A0A443IJD7</accession>
<dbReference type="Pfam" id="PF08239">
    <property type="entry name" value="SH3_3"/>
    <property type="match status" value="4"/>
</dbReference>
<feature type="domain" description="SH3b" evidence="1">
    <location>
        <begin position="1"/>
        <end position="61"/>
    </location>
</feature>
<dbReference type="Gene3D" id="1.10.530.10">
    <property type="match status" value="1"/>
</dbReference>
<dbReference type="EMBL" id="QYTU02000058">
    <property type="protein sequence ID" value="RWR04544.1"/>
    <property type="molecule type" value="Genomic_DNA"/>
</dbReference>
<dbReference type="SMART" id="SM00047">
    <property type="entry name" value="LYZ2"/>
    <property type="match status" value="1"/>
</dbReference>
<dbReference type="AlphaFoldDB" id="A0A443IJD7"/>
<comment type="caution">
    <text evidence="2">The sequence shown here is derived from an EMBL/GenBank/DDBJ whole genome shotgun (WGS) entry which is preliminary data.</text>
</comment>
<organism evidence="2 3">
    <name type="scientific">Siminovitchia fortis</name>
    <dbReference type="NCBI Taxonomy" id="254758"/>
    <lineage>
        <taxon>Bacteria</taxon>
        <taxon>Bacillati</taxon>
        <taxon>Bacillota</taxon>
        <taxon>Bacilli</taxon>
        <taxon>Bacillales</taxon>
        <taxon>Bacillaceae</taxon>
        <taxon>Siminovitchia</taxon>
    </lineage>
</organism>
<dbReference type="PANTHER" id="PTHR34408:SF1">
    <property type="entry name" value="GLYCOSYL HYDROLASE FAMILY 19 DOMAIN-CONTAINING PROTEIN HI_1415"/>
    <property type="match status" value="1"/>
</dbReference>
<dbReference type="Pfam" id="PF01832">
    <property type="entry name" value="Glucosaminidase"/>
    <property type="match status" value="1"/>
</dbReference>
<evidence type="ECO:0000313" key="3">
    <source>
        <dbReference type="Proteomes" id="UP000273811"/>
    </source>
</evidence>
<dbReference type="Proteomes" id="UP000273811">
    <property type="component" value="Unassembled WGS sequence"/>
</dbReference>
<dbReference type="OrthoDB" id="9816557at2"/>
<feature type="domain" description="SH3b" evidence="1">
    <location>
        <begin position="69"/>
        <end position="134"/>
    </location>
</feature>
<name>A0A443IJD7_9BACI</name>
<reference evidence="2" key="1">
    <citation type="submission" date="2018-12" db="EMBL/GenBank/DDBJ databases">
        <authorList>
            <person name="Sun L."/>
            <person name="Chen Z."/>
        </authorList>
    </citation>
    <scope>NUCLEOTIDE SEQUENCE [LARGE SCALE GENOMIC DNA]</scope>
    <source>
        <strain evidence="2">DSM 16012</strain>
    </source>
</reference>
<feature type="domain" description="SH3b" evidence="1">
    <location>
        <begin position="146"/>
        <end position="213"/>
    </location>
</feature>
<proteinExistence type="predicted"/>
<dbReference type="PROSITE" id="PS51781">
    <property type="entry name" value="SH3B"/>
    <property type="match status" value="4"/>
</dbReference>
<dbReference type="InterPro" id="IPR002901">
    <property type="entry name" value="MGlyc_endo_b_GlcNAc-like_dom"/>
</dbReference>
<sequence length="530" mass="56940">MNVNAGSTLYLRSKASTSASIVDRLTRGTAVKVESEANGWAKVSVNGKTGYVSSEFLSETNGKTETAKPKTKYINTSSVSGVSMYKSASTNASIIIKIGAGVPVQVYSEEKGWAKVKAYDSDGYIQSKFLSDTKPESKPSEEAKDQTNQIKYVAVNPGSNLNMRSGPSATAAIIAKLANGTAVTYHSESGGWAKVTANGKTGYVSTTYLSSGSNGSEKGENGSKTNEYSNYNLTLDEMVKIQMAANPQTDKQYATYIREDALKLNSNAKSGTVLSGTWNVRSGAGTNFSSLGKVSAGSTLNILSSKKDKDGYTWYQVQYKTGWVTAKPEDVKYYLDPNNFINDPVKSLQFINLSKTANAQAAEINEKILSGKGILSGKAASFIEAGKIHGVNEMYLISHALLETGNGTSQLARGVKVNGKTVYNMYGIGAYDGSAVQSGAQFAYNAGWFTPEAAIIGGAQFIGKNYISAGQNTLYKMRWNPQAASNTGKATHQYATDIGWAVKQITQIHNLYMLVNSYTLVYDIPVYRKL</sequence>
<dbReference type="GO" id="GO:0004040">
    <property type="term" value="F:amidase activity"/>
    <property type="evidence" value="ECO:0007669"/>
    <property type="project" value="InterPro"/>
</dbReference>
<dbReference type="PANTHER" id="PTHR34408">
    <property type="entry name" value="FAMILY PROTEIN, PUTATIVE-RELATED"/>
    <property type="match status" value="1"/>
</dbReference>
<keyword evidence="3" id="KW-1185">Reference proteome</keyword>